<accession>A0A8S5TKX9</accession>
<name>A0A8S5TKX9_9CAUD</name>
<reference evidence="1" key="1">
    <citation type="journal article" date="2021" name="Proc. Natl. Acad. Sci. U.S.A.">
        <title>A Catalog of Tens of Thousands of Viruses from Human Metagenomes Reveals Hidden Associations with Chronic Diseases.</title>
        <authorList>
            <person name="Tisza M.J."/>
            <person name="Buck C.B."/>
        </authorList>
    </citation>
    <scope>NUCLEOTIDE SEQUENCE</scope>
    <source>
        <strain evidence="1">Ctz6O13</strain>
    </source>
</reference>
<sequence length="331" mass="37674">MAFSPGRDSFSDLDILDRISEMELAAIYLGIDKIPCTVNNPLRKDNRPSMGVYATDSGRIKFRDFATNEHGTILDLLCTMWGLDRPGLQKRLLSQITESSSIATARVTSVYSELKDRSNPKSSTLQVKIRKWAKRDIEYWNSFGIPLNWLQWAEVYPISHTIITIGDKRYVFGTDPHAYVYVEHKEGNTTLKVYQPYNTAGRKWLNKNDKSVIGLWTKVPPTGDRICICSSLKDCLCLSANTGIPSIYIQGEGYGISKTACNSLRSRYEKVYIILDNDEVGLMDGERLANETGFINLKLPKIEGTKDISDVYHKWQDKGRFRAYIKQLFND</sequence>
<dbReference type="Gene3D" id="3.40.1360.10">
    <property type="match status" value="1"/>
</dbReference>
<organism evidence="1">
    <name type="scientific">Podoviridae sp. ctz6O13</name>
    <dbReference type="NCBI Taxonomy" id="2827757"/>
    <lineage>
        <taxon>Viruses</taxon>
        <taxon>Duplodnaviria</taxon>
        <taxon>Heunggongvirae</taxon>
        <taxon>Uroviricota</taxon>
        <taxon>Caudoviricetes</taxon>
    </lineage>
</organism>
<proteinExistence type="predicted"/>
<dbReference type="EMBL" id="BK032843">
    <property type="protein sequence ID" value="DAF63655.1"/>
    <property type="molecule type" value="Genomic_DNA"/>
</dbReference>
<evidence type="ECO:0000313" key="1">
    <source>
        <dbReference type="EMBL" id="DAF63655.1"/>
    </source>
</evidence>
<protein>
    <submittedName>
        <fullName evidence="1">DNA primase</fullName>
    </submittedName>
</protein>